<organism evidence="2 3">
    <name type="scientific">Candidatus Acidiferrum panamense</name>
    <dbReference type="NCBI Taxonomy" id="2741543"/>
    <lineage>
        <taxon>Bacteria</taxon>
        <taxon>Pseudomonadati</taxon>
        <taxon>Acidobacteriota</taxon>
        <taxon>Terriglobia</taxon>
        <taxon>Candidatus Acidiferrales</taxon>
        <taxon>Candidatus Acidiferrum</taxon>
    </lineage>
</organism>
<dbReference type="Gene3D" id="1.10.10.10">
    <property type="entry name" value="Winged helix-like DNA-binding domain superfamily/Winged helix DNA-binding domain"/>
    <property type="match status" value="1"/>
</dbReference>
<dbReference type="SUPFAM" id="SSF46689">
    <property type="entry name" value="Homeodomain-like"/>
    <property type="match status" value="1"/>
</dbReference>
<keyword evidence="3" id="KW-1185">Reference proteome</keyword>
<accession>A0A7V8NU00</accession>
<feature type="domain" description="Winged helix-turn helix" evidence="1">
    <location>
        <begin position="102"/>
        <end position="158"/>
    </location>
</feature>
<dbReference type="InterPro" id="IPR025959">
    <property type="entry name" value="Winged_HTH_dom"/>
</dbReference>
<evidence type="ECO:0000259" key="1">
    <source>
        <dbReference type="Pfam" id="PF13592"/>
    </source>
</evidence>
<evidence type="ECO:0000313" key="2">
    <source>
        <dbReference type="EMBL" id="MBA0087485.1"/>
    </source>
</evidence>
<dbReference type="EMBL" id="JACDQQ010002028">
    <property type="protein sequence ID" value="MBA0087485.1"/>
    <property type="molecule type" value="Genomic_DNA"/>
</dbReference>
<proteinExistence type="predicted"/>
<comment type="caution">
    <text evidence="2">The sequence shown here is derived from an EMBL/GenBank/DDBJ whole genome shotgun (WGS) entry which is preliminary data.</text>
</comment>
<gene>
    <name evidence="2" type="ORF">HRJ53_21070</name>
</gene>
<dbReference type="InterPro" id="IPR009057">
    <property type="entry name" value="Homeodomain-like_sf"/>
</dbReference>
<name>A0A7V8NU00_9BACT</name>
<dbReference type="Pfam" id="PF13551">
    <property type="entry name" value="HTH_29"/>
    <property type="match status" value="1"/>
</dbReference>
<dbReference type="InterPro" id="IPR036388">
    <property type="entry name" value="WH-like_DNA-bd_sf"/>
</dbReference>
<evidence type="ECO:0000313" key="3">
    <source>
        <dbReference type="Proteomes" id="UP000567293"/>
    </source>
</evidence>
<reference evidence="2" key="1">
    <citation type="submission" date="2020-06" db="EMBL/GenBank/DDBJ databases">
        <title>Legume-microbial interactions unlock mineral nutrients during tropical forest succession.</title>
        <authorList>
            <person name="Epihov D.Z."/>
        </authorList>
    </citation>
    <scope>NUCLEOTIDE SEQUENCE [LARGE SCALE GENOMIC DNA]</scope>
    <source>
        <strain evidence="2">Pan2503</strain>
    </source>
</reference>
<dbReference type="Pfam" id="PF13592">
    <property type="entry name" value="HTH_33"/>
    <property type="match status" value="1"/>
</dbReference>
<dbReference type="Proteomes" id="UP000567293">
    <property type="component" value="Unassembled WGS sequence"/>
</dbReference>
<dbReference type="AlphaFoldDB" id="A0A7V8NU00"/>
<protein>
    <submittedName>
        <fullName evidence="2">Helix-turn-helix domain-containing protein</fullName>
    </submittedName>
</protein>
<sequence length="163" mass="18249">MVKCTKKQIRQLKTALRWKIPAAQRERIQMVLLRESGMTQPAIAEAMGVSLSTVNRAHMAYDGGGIKALKPKPIGGRQRENMTLSEEKALLTRFAKAAGAGEMLNIHDLKTAYEKAIGHPTSNSTVYNLLARHGWRKLMPRPFHPQRNLAAQDAFKKTAFQML</sequence>